<dbReference type="Gene3D" id="1.10.3410.10">
    <property type="entry name" value="putative deoxyguanosinetriphosphate triphosphohydrolase like domain"/>
    <property type="match status" value="1"/>
</dbReference>
<gene>
    <name evidence="2" type="ORF">AYR47_08605</name>
</gene>
<accession>A0A127HV81</accession>
<dbReference type="NCBIfam" id="TIGR01353">
    <property type="entry name" value="dGTP_triPase"/>
    <property type="match status" value="1"/>
</dbReference>
<dbReference type="Proteomes" id="UP000070516">
    <property type="component" value="Chromosome"/>
</dbReference>
<name>A0A127HV81_PSEAZ</name>
<evidence type="ECO:0000256" key="1">
    <source>
        <dbReference type="ARBA" id="ARBA00022801"/>
    </source>
</evidence>
<dbReference type="KEGG" id="pazo:AYR47_08605"/>
<evidence type="ECO:0000313" key="2">
    <source>
        <dbReference type="EMBL" id="AMN78380.1"/>
    </source>
</evidence>
<dbReference type="InterPro" id="IPR006261">
    <property type="entry name" value="dGTPase"/>
</dbReference>
<organism evidence="2 3">
    <name type="scientific">Pseudomonas azotoformans</name>
    <dbReference type="NCBI Taxonomy" id="47878"/>
    <lineage>
        <taxon>Bacteria</taxon>
        <taxon>Pseudomonadati</taxon>
        <taxon>Pseudomonadota</taxon>
        <taxon>Gammaproteobacteria</taxon>
        <taxon>Pseudomonadales</taxon>
        <taxon>Pseudomonadaceae</taxon>
        <taxon>Pseudomonas</taxon>
    </lineage>
</organism>
<protein>
    <recommendedName>
        <fullName evidence="4">HD domain-containing protein</fullName>
    </recommendedName>
</protein>
<dbReference type="SUPFAM" id="SSF109604">
    <property type="entry name" value="HD-domain/PDEase-like"/>
    <property type="match status" value="1"/>
</dbReference>
<dbReference type="Gene3D" id="1.10.3210.10">
    <property type="entry name" value="Hypothetical protein af1432"/>
    <property type="match status" value="1"/>
</dbReference>
<dbReference type="AlphaFoldDB" id="A0A127HV81"/>
<sequence>MLGEKNNIETLYRTNAFISFVEVSCLMHDLGNPPFGHFGEASIQEWFAARIEKNKEKFSKYHHSEFTQLYQDFTYFDGNPQGFRMATRLQWNKDEFGYNLTYSQLSATLKYPWTPERIGEVQNGKTVKKSGVFHSEKKILSELQSKLSINTMSRHPLSYIMEAADDISYCLSDIEDALEKNIVRCYDVVFALRTGLGELNKNRIAMEILNSLPLEHSEDPAWFTAFRTTVTNVLVDRSCQLYIRHHAKIEAGEYFSLLDKSKAAKALLDIIRKFSKEYLYSSAVIRERELVGFQVVTGILDRFGLLLDLSSNDAEQLLINKVQPKATGSALASTLQSFLPRKHIKVYEHTLLEIRKTKNSKKRFELLEWIARAHLIVDYLSGMTDDFAIVTYRRLYGGGANNI</sequence>
<evidence type="ECO:0000313" key="3">
    <source>
        <dbReference type="Proteomes" id="UP000070516"/>
    </source>
</evidence>
<reference evidence="2 3" key="1">
    <citation type="submission" date="2016-02" db="EMBL/GenBank/DDBJ databases">
        <title>Complete genome sequence of Pseudomonas azotoformans S4.</title>
        <authorList>
            <person name="Fang Y."/>
            <person name="Wu L."/>
            <person name="Feng G."/>
        </authorList>
    </citation>
    <scope>NUCLEOTIDE SEQUENCE [LARGE SCALE GENOMIC DNA]</scope>
    <source>
        <strain evidence="2 3">S4</strain>
    </source>
</reference>
<keyword evidence="1" id="KW-0378">Hydrolase</keyword>
<dbReference type="InterPro" id="IPR023293">
    <property type="entry name" value="dGTP_triP_hydro_central_sf"/>
</dbReference>
<evidence type="ECO:0008006" key="4">
    <source>
        <dbReference type="Google" id="ProtNLM"/>
    </source>
</evidence>
<dbReference type="GO" id="GO:0016793">
    <property type="term" value="F:triphosphoric monoester hydrolase activity"/>
    <property type="evidence" value="ECO:0007669"/>
    <property type="project" value="InterPro"/>
</dbReference>
<dbReference type="EMBL" id="CP014546">
    <property type="protein sequence ID" value="AMN78380.1"/>
    <property type="molecule type" value="Genomic_DNA"/>
</dbReference>
<proteinExistence type="predicted"/>